<sequence length="60" mass="6838">MLVMELTTYLQFKKADLSISVISKKAFLNLESDINPLNPDINLISESIKLAKYTKKTNLH</sequence>
<dbReference type="KEGG" id="stur:STURON_00718"/>
<dbReference type="EMBL" id="CP012328">
    <property type="protein sequence ID" value="AKU79964.1"/>
    <property type="molecule type" value="Genomic_DNA"/>
</dbReference>
<accession>A0A0K1P6X0</accession>
<organism evidence="1 2">
    <name type="scientific">Spiroplasma turonicum</name>
    <dbReference type="NCBI Taxonomy" id="216946"/>
    <lineage>
        <taxon>Bacteria</taxon>
        <taxon>Bacillati</taxon>
        <taxon>Mycoplasmatota</taxon>
        <taxon>Mollicutes</taxon>
        <taxon>Entomoplasmatales</taxon>
        <taxon>Spiroplasmataceae</taxon>
        <taxon>Spiroplasma</taxon>
    </lineage>
</organism>
<dbReference type="AlphaFoldDB" id="A0A0K1P6X0"/>
<name>A0A0K1P6X0_9MOLU</name>
<keyword evidence="2" id="KW-1185">Reference proteome</keyword>
<proteinExistence type="predicted"/>
<evidence type="ECO:0000313" key="2">
    <source>
        <dbReference type="Proteomes" id="UP000067243"/>
    </source>
</evidence>
<evidence type="ECO:0000313" key="1">
    <source>
        <dbReference type="EMBL" id="AKU79964.1"/>
    </source>
</evidence>
<reference evidence="1 2" key="1">
    <citation type="journal article" date="2015" name="Genome Announc.">
        <title>Complete Genome Sequence of Spiroplasma turonicum Strain Tab4cT, a Parasite of a Horse Fly, Haematopota sp. (Diptera: Tabanidae).</title>
        <authorList>
            <person name="Davis R.E."/>
            <person name="Shao J."/>
            <person name="Zhao Y."/>
            <person name="Gasparich G.E."/>
            <person name="Gaynor B.J."/>
            <person name="Donofrio N."/>
        </authorList>
    </citation>
    <scope>NUCLEOTIDE SEQUENCE [LARGE SCALE GENOMIC DNA]</scope>
    <source>
        <strain evidence="1 2">Tab4c</strain>
    </source>
</reference>
<gene>
    <name evidence="1" type="primary">copA</name>
    <name evidence="1" type="ORF">STURON_00718</name>
</gene>
<dbReference type="RefSeq" id="WP_144416194.1">
    <property type="nucleotide sequence ID" value="NZ_CP013860.1"/>
</dbReference>
<protein>
    <submittedName>
        <fullName evidence="1">Copper transporting ATPase</fullName>
    </submittedName>
</protein>
<dbReference type="PATRIC" id="fig|216946.3.peg.746"/>
<dbReference type="Proteomes" id="UP000067243">
    <property type="component" value="Chromosome"/>
</dbReference>